<keyword evidence="3" id="KW-1185">Reference proteome</keyword>
<evidence type="ECO:0000313" key="2">
    <source>
        <dbReference type="EMBL" id="NMM94120.1"/>
    </source>
</evidence>
<keyword evidence="2" id="KW-0378">Hydrolase</keyword>
<proteinExistence type="predicted"/>
<dbReference type="Pfam" id="PF12697">
    <property type="entry name" value="Abhydrolase_6"/>
    <property type="match status" value="1"/>
</dbReference>
<dbReference type="InterPro" id="IPR050266">
    <property type="entry name" value="AB_hydrolase_sf"/>
</dbReference>
<dbReference type="AlphaFoldDB" id="A0A7Y0EPP0"/>
<dbReference type="GO" id="GO:0016020">
    <property type="term" value="C:membrane"/>
    <property type="evidence" value="ECO:0007669"/>
    <property type="project" value="TreeGrafter"/>
</dbReference>
<accession>A0A7Y0EPP0</accession>
<organism evidence="2 3">
    <name type="scientific">Bifidobacterium oedipodis</name>
    <dbReference type="NCBI Taxonomy" id="2675322"/>
    <lineage>
        <taxon>Bacteria</taxon>
        <taxon>Bacillati</taxon>
        <taxon>Actinomycetota</taxon>
        <taxon>Actinomycetes</taxon>
        <taxon>Bifidobacteriales</taxon>
        <taxon>Bifidobacteriaceae</taxon>
        <taxon>Bifidobacterium</taxon>
    </lineage>
</organism>
<evidence type="ECO:0000313" key="3">
    <source>
        <dbReference type="Proteomes" id="UP000532194"/>
    </source>
</evidence>
<dbReference type="InterPro" id="IPR029058">
    <property type="entry name" value="AB_hydrolase_fold"/>
</dbReference>
<dbReference type="PANTHER" id="PTHR43798">
    <property type="entry name" value="MONOACYLGLYCEROL LIPASE"/>
    <property type="match status" value="1"/>
</dbReference>
<dbReference type="EMBL" id="JAAIII010000003">
    <property type="protein sequence ID" value="NMM94120.1"/>
    <property type="molecule type" value="Genomic_DNA"/>
</dbReference>
<evidence type="ECO:0000259" key="1">
    <source>
        <dbReference type="Pfam" id="PF12697"/>
    </source>
</evidence>
<dbReference type="Proteomes" id="UP000532194">
    <property type="component" value="Unassembled WGS sequence"/>
</dbReference>
<name>A0A7Y0EPP0_9BIFI</name>
<feature type="domain" description="AB hydrolase-1" evidence="1">
    <location>
        <begin position="20"/>
        <end position="137"/>
    </location>
</feature>
<dbReference type="PANTHER" id="PTHR43798:SF33">
    <property type="entry name" value="HYDROLASE, PUTATIVE (AFU_ORTHOLOGUE AFUA_2G14860)-RELATED"/>
    <property type="match status" value="1"/>
</dbReference>
<reference evidence="2 3" key="1">
    <citation type="submission" date="2020-02" db="EMBL/GenBank/DDBJ databases">
        <title>Characterization of phylogenetic diversity of novel bifidobacterial species isolated in Czech ZOOs.</title>
        <authorList>
            <person name="Lugli G.A."/>
            <person name="Vera N.B."/>
            <person name="Ventura M."/>
        </authorList>
    </citation>
    <scope>NUCLEOTIDE SEQUENCE [LARGE SCALE GENOMIC DNA]</scope>
    <source>
        <strain evidence="2 3">DSM 109957</strain>
    </source>
</reference>
<dbReference type="SUPFAM" id="SSF53474">
    <property type="entry name" value="alpha/beta-Hydrolases"/>
    <property type="match status" value="1"/>
</dbReference>
<protein>
    <submittedName>
        <fullName evidence="2">Alpha/beta hydrolase</fullName>
    </submittedName>
</protein>
<gene>
    <name evidence="2" type="ORF">G1C95_1307</name>
</gene>
<dbReference type="Gene3D" id="3.40.50.1820">
    <property type="entry name" value="alpha/beta hydrolase"/>
    <property type="match status" value="1"/>
</dbReference>
<comment type="caution">
    <text evidence="2">The sequence shown here is derived from an EMBL/GenBank/DDBJ whole genome shotgun (WGS) entry which is preliminary data.</text>
</comment>
<dbReference type="GO" id="GO:0016787">
    <property type="term" value="F:hydrolase activity"/>
    <property type="evidence" value="ECO:0007669"/>
    <property type="project" value="UniProtKB-KW"/>
</dbReference>
<dbReference type="InterPro" id="IPR000073">
    <property type="entry name" value="AB_hydrolase_1"/>
</dbReference>
<sequence>MHCPDNPTASDNRIVPNLTVVLVHGWGSSPRTWEGIVWPEGWRILPYTLPGHGNRRDEGSWTIPSASEDLVGFIRQSVPAGERVLLIGHSMGGQLTAMVQAQHPELVLGEVVIDPAYGGDDSPAAVAQMMSQLEAMRSDPLGTLLQFSARCFNLLRGHSLHTCRNLRATLFGRILPRPIQRHLVIISNRSIWFLARSVCARIRPRLPCGGLGRCWASMAVKLAARWSAKLIRRIWMYRCPCGMAGMAIFFIWKIHSALCSALRIGLRELAR</sequence>